<gene>
    <name evidence="7" type="ORF">JAO78_006455</name>
</gene>
<feature type="domain" description="NfeD-like C-terminal" evidence="6">
    <location>
        <begin position="90"/>
        <end position="142"/>
    </location>
</feature>
<evidence type="ECO:0000256" key="2">
    <source>
        <dbReference type="ARBA" id="ARBA00022692"/>
    </source>
</evidence>
<dbReference type="InterPro" id="IPR012340">
    <property type="entry name" value="NA-bd_OB-fold"/>
</dbReference>
<dbReference type="PANTHER" id="PTHR33507:SF3">
    <property type="entry name" value="INNER MEMBRANE PROTEIN YBBJ"/>
    <property type="match status" value="1"/>
</dbReference>
<keyword evidence="2 5" id="KW-0812">Transmembrane</keyword>
<feature type="transmembrane region" description="Helical" evidence="5">
    <location>
        <begin position="7"/>
        <end position="40"/>
    </location>
</feature>
<protein>
    <submittedName>
        <fullName evidence="7">NfeD family protein</fullName>
    </submittedName>
</protein>
<name>A0ABS8C2P0_9ALTE</name>
<sequence>MSTAMIWIIIGVVLILTELMATSIVAVFLGLAAIVVGILLHFGLIESASMQYSVFGLVSLLLLFTARGRFKSWFVGFTADSETQPSSLSQDIGDRVTVLLDFQQGQGRVVLNGVQWDAHSNDILKAGDVAWVIANKGIHLEVAANKPQSS</sequence>
<dbReference type="Proteomes" id="UP000633814">
    <property type="component" value="Unassembled WGS sequence"/>
</dbReference>
<evidence type="ECO:0000259" key="6">
    <source>
        <dbReference type="Pfam" id="PF01957"/>
    </source>
</evidence>
<keyword evidence="3 5" id="KW-1133">Transmembrane helix</keyword>
<comment type="subcellular location">
    <subcellularLocation>
        <location evidence="1">Membrane</location>
        <topology evidence="1">Multi-pass membrane protein</topology>
    </subcellularLocation>
</comment>
<proteinExistence type="predicted"/>
<keyword evidence="4 5" id="KW-0472">Membrane</keyword>
<dbReference type="Pfam" id="PF01957">
    <property type="entry name" value="NfeD"/>
    <property type="match status" value="1"/>
</dbReference>
<evidence type="ECO:0000256" key="1">
    <source>
        <dbReference type="ARBA" id="ARBA00004141"/>
    </source>
</evidence>
<evidence type="ECO:0000256" key="5">
    <source>
        <dbReference type="SAM" id="Phobius"/>
    </source>
</evidence>
<accession>A0ABS8C2P0</accession>
<dbReference type="PANTHER" id="PTHR33507">
    <property type="entry name" value="INNER MEMBRANE PROTEIN YBBJ"/>
    <property type="match status" value="1"/>
</dbReference>
<dbReference type="SUPFAM" id="SSF141322">
    <property type="entry name" value="NfeD domain-like"/>
    <property type="match status" value="1"/>
</dbReference>
<dbReference type="InterPro" id="IPR052165">
    <property type="entry name" value="Membrane_assoc_protease"/>
</dbReference>
<evidence type="ECO:0000313" key="8">
    <source>
        <dbReference type="Proteomes" id="UP000633814"/>
    </source>
</evidence>
<organism evidence="7 8">
    <name type="scientific">Alishewanella maricola</name>
    <dbReference type="NCBI Taxonomy" id="2795740"/>
    <lineage>
        <taxon>Bacteria</taxon>
        <taxon>Pseudomonadati</taxon>
        <taxon>Pseudomonadota</taxon>
        <taxon>Gammaproteobacteria</taxon>
        <taxon>Alteromonadales</taxon>
        <taxon>Alteromonadaceae</taxon>
        <taxon>Alishewanella</taxon>
    </lineage>
</organism>
<comment type="caution">
    <text evidence="7">The sequence shown here is derived from an EMBL/GenBank/DDBJ whole genome shotgun (WGS) entry which is preliminary data.</text>
</comment>
<reference evidence="7 8" key="1">
    <citation type="submission" date="2021-10" db="EMBL/GenBank/DDBJ databases">
        <title>Alishewanella koreense sp. nov. isolated from seawater of southwestern coast in South Korea and the proposal for the reclassification of Rheinheimera perlucida and Rheinheimera tuosuensis as Arsukibacterium perlucida and Arsukibacterium tuosuensis.</title>
        <authorList>
            <person name="Kim K.H."/>
            <person name="Ruan W."/>
            <person name="Kim K.R."/>
            <person name="Baek J.H."/>
            <person name="Jeon C.O."/>
        </authorList>
    </citation>
    <scope>NUCLEOTIDE SEQUENCE [LARGE SCALE GENOMIC DNA]</scope>
    <source>
        <strain evidence="7 8">16-MA</strain>
    </source>
</reference>
<dbReference type="Gene3D" id="2.40.50.140">
    <property type="entry name" value="Nucleic acid-binding proteins"/>
    <property type="match status" value="1"/>
</dbReference>
<feature type="transmembrane region" description="Helical" evidence="5">
    <location>
        <begin position="52"/>
        <end position="70"/>
    </location>
</feature>
<keyword evidence="8" id="KW-1185">Reference proteome</keyword>
<dbReference type="InterPro" id="IPR002810">
    <property type="entry name" value="NfeD-like_C"/>
</dbReference>
<evidence type="ECO:0000256" key="3">
    <source>
        <dbReference type="ARBA" id="ARBA00022989"/>
    </source>
</evidence>
<dbReference type="RefSeq" id="WP_226750545.1">
    <property type="nucleotide sequence ID" value="NZ_JAEINI020000003.1"/>
</dbReference>
<dbReference type="EMBL" id="JAEINI020000003">
    <property type="protein sequence ID" value="MCB5226453.1"/>
    <property type="molecule type" value="Genomic_DNA"/>
</dbReference>
<evidence type="ECO:0000256" key="4">
    <source>
        <dbReference type="ARBA" id="ARBA00023136"/>
    </source>
</evidence>
<evidence type="ECO:0000313" key="7">
    <source>
        <dbReference type="EMBL" id="MCB5226453.1"/>
    </source>
</evidence>